<dbReference type="InterPro" id="IPR049278">
    <property type="entry name" value="MS_channel_C"/>
</dbReference>
<name>A0A397NPH0_9SPHN</name>
<sequence>MNGIDRWLGANGITLPTGAVLIEAAVALGLALACLAAGYAAGHLLGPRTARFWTRRIGGHVEGLGPRMGVIIRYLSAFVLVSIVFRSPHAWYTPASIVFGLVLGGTAALLAVQVLRGLNLPRWMAWLVAAVFFVALLSNAVGGLDKITETLDMIGFNLGKHRFSLMALVTILVTFVALFAGFRLVNRVLSHSIGQSHSLDPTQRLLAQKLAAIAVIVVAFFFGIDLLGIDLTTFAVFSGAFGLAVGFGLQKTIGNLIAGIILLMDRSIKPGDVIVVGDSFGWVNKIGVRAVSVLTRDGKEHLIPNENLMTQEVENWSYSDRNVRVRIPVRVSYKSDLERAQALMMRAAVESPRTLDSPKPNVRLTAFGDSAVEHEILVWISDPEGGVGSVQSDVLIRLWQLFKQNGIEIPLAQRDIHLHRADPALDGTA</sequence>
<feature type="transmembrane region" description="Helical" evidence="7">
    <location>
        <begin position="67"/>
        <end position="85"/>
    </location>
</feature>
<dbReference type="RefSeq" id="WP_119036837.1">
    <property type="nucleotide sequence ID" value="NZ_QXDC01000004.1"/>
</dbReference>
<proteinExistence type="inferred from homology"/>
<dbReference type="InterPro" id="IPR023408">
    <property type="entry name" value="MscS_beta-dom_sf"/>
</dbReference>
<dbReference type="SUPFAM" id="SSF50182">
    <property type="entry name" value="Sm-like ribonucleoproteins"/>
    <property type="match status" value="1"/>
</dbReference>
<dbReference type="PANTHER" id="PTHR30347:SF1">
    <property type="entry name" value="MECHANOSENSITIVE CHANNEL MSCK"/>
    <property type="match status" value="1"/>
</dbReference>
<feature type="transmembrane region" description="Helical" evidence="7">
    <location>
        <begin position="124"/>
        <end position="143"/>
    </location>
</feature>
<evidence type="ECO:0000256" key="2">
    <source>
        <dbReference type="ARBA" id="ARBA00008017"/>
    </source>
</evidence>
<dbReference type="Gene3D" id="2.30.30.60">
    <property type="match status" value="1"/>
</dbReference>
<evidence type="ECO:0000313" key="10">
    <source>
        <dbReference type="EMBL" id="RIA37543.1"/>
    </source>
</evidence>
<dbReference type="GO" id="GO:0005886">
    <property type="term" value="C:plasma membrane"/>
    <property type="evidence" value="ECO:0007669"/>
    <property type="project" value="UniProtKB-SubCell"/>
</dbReference>
<accession>A0A397NPH0</accession>
<dbReference type="AlphaFoldDB" id="A0A397NPH0"/>
<feature type="transmembrane region" description="Helical" evidence="7">
    <location>
        <begin position="235"/>
        <end position="263"/>
    </location>
</feature>
<dbReference type="InterPro" id="IPR010920">
    <property type="entry name" value="LSM_dom_sf"/>
</dbReference>
<gene>
    <name evidence="10" type="ORF">DFR49_3429</name>
</gene>
<keyword evidence="5 7" id="KW-1133">Transmembrane helix</keyword>
<evidence type="ECO:0000256" key="4">
    <source>
        <dbReference type="ARBA" id="ARBA00022692"/>
    </source>
</evidence>
<dbReference type="InterPro" id="IPR006685">
    <property type="entry name" value="MscS_channel_2nd"/>
</dbReference>
<evidence type="ECO:0000256" key="6">
    <source>
        <dbReference type="ARBA" id="ARBA00023136"/>
    </source>
</evidence>
<evidence type="ECO:0000259" key="8">
    <source>
        <dbReference type="Pfam" id="PF00924"/>
    </source>
</evidence>
<feature type="domain" description="Mechanosensitive ion channel MscS C-terminal" evidence="9">
    <location>
        <begin position="325"/>
        <end position="409"/>
    </location>
</feature>
<dbReference type="SUPFAM" id="SSF82861">
    <property type="entry name" value="Mechanosensitive channel protein MscS (YggB), transmembrane region"/>
    <property type="match status" value="1"/>
</dbReference>
<dbReference type="InterPro" id="IPR011014">
    <property type="entry name" value="MscS_channel_TM-2"/>
</dbReference>
<keyword evidence="11" id="KW-1185">Reference proteome</keyword>
<feature type="transmembrane region" description="Helical" evidence="7">
    <location>
        <begin position="163"/>
        <end position="185"/>
    </location>
</feature>
<keyword evidence="3" id="KW-1003">Cell membrane</keyword>
<comment type="similarity">
    <text evidence="2">Belongs to the MscS (TC 1.A.23) family.</text>
</comment>
<dbReference type="PROSITE" id="PS51257">
    <property type="entry name" value="PROKAR_LIPOPROTEIN"/>
    <property type="match status" value="1"/>
</dbReference>
<keyword evidence="6 7" id="KW-0472">Membrane</keyword>
<evidence type="ECO:0000256" key="5">
    <source>
        <dbReference type="ARBA" id="ARBA00022989"/>
    </source>
</evidence>
<feature type="domain" description="Mechanosensitive ion channel MscS" evidence="8">
    <location>
        <begin position="252"/>
        <end position="317"/>
    </location>
</feature>
<dbReference type="SUPFAM" id="SSF82689">
    <property type="entry name" value="Mechanosensitive channel protein MscS (YggB), C-terminal domain"/>
    <property type="match status" value="1"/>
</dbReference>
<keyword evidence="4 7" id="KW-0812">Transmembrane</keyword>
<dbReference type="Proteomes" id="UP000266568">
    <property type="component" value="Unassembled WGS sequence"/>
</dbReference>
<dbReference type="Gene3D" id="3.30.70.100">
    <property type="match status" value="1"/>
</dbReference>
<comment type="caution">
    <text evidence="10">The sequence shown here is derived from an EMBL/GenBank/DDBJ whole genome shotgun (WGS) entry which is preliminary data.</text>
</comment>
<reference evidence="10 11" key="1">
    <citation type="submission" date="2018-08" db="EMBL/GenBank/DDBJ databases">
        <title>Genomic Encyclopedia of Type Strains, Phase IV (KMG-IV): sequencing the most valuable type-strain genomes for metagenomic binning, comparative biology and taxonomic classification.</title>
        <authorList>
            <person name="Goeker M."/>
        </authorList>
    </citation>
    <scope>NUCLEOTIDE SEQUENCE [LARGE SCALE GENOMIC DNA]</scope>
    <source>
        <strain evidence="10 11">DSM 25527</strain>
    </source>
</reference>
<dbReference type="PANTHER" id="PTHR30347">
    <property type="entry name" value="POTASSIUM CHANNEL RELATED"/>
    <property type="match status" value="1"/>
</dbReference>
<dbReference type="InterPro" id="IPR052702">
    <property type="entry name" value="MscS-like_channel"/>
</dbReference>
<protein>
    <submittedName>
        <fullName evidence="10">Mechanosensitive ion channel-like protein</fullName>
    </submittedName>
</protein>
<dbReference type="Pfam" id="PF21082">
    <property type="entry name" value="MS_channel_3rd"/>
    <property type="match status" value="1"/>
</dbReference>
<organism evidence="10 11">
    <name type="scientific">Hephaestia caeni</name>
    <dbReference type="NCBI Taxonomy" id="645617"/>
    <lineage>
        <taxon>Bacteria</taxon>
        <taxon>Pseudomonadati</taxon>
        <taxon>Pseudomonadota</taxon>
        <taxon>Alphaproteobacteria</taxon>
        <taxon>Sphingomonadales</taxon>
        <taxon>Sphingomonadaceae</taxon>
        <taxon>Hephaestia</taxon>
    </lineage>
</organism>
<dbReference type="Gene3D" id="1.10.287.1260">
    <property type="match status" value="1"/>
</dbReference>
<dbReference type="EMBL" id="QXDC01000004">
    <property type="protein sequence ID" value="RIA37543.1"/>
    <property type="molecule type" value="Genomic_DNA"/>
</dbReference>
<dbReference type="GO" id="GO:0008381">
    <property type="term" value="F:mechanosensitive monoatomic ion channel activity"/>
    <property type="evidence" value="ECO:0007669"/>
    <property type="project" value="UniProtKB-ARBA"/>
</dbReference>
<dbReference type="Pfam" id="PF00924">
    <property type="entry name" value="MS_channel_2nd"/>
    <property type="match status" value="1"/>
</dbReference>
<dbReference type="OrthoDB" id="9799209at2"/>
<evidence type="ECO:0000256" key="7">
    <source>
        <dbReference type="SAM" id="Phobius"/>
    </source>
</evidence>
<feature type="transmembrane region" description="Helical" evidence="7">
    <location>
        <begin position="206"/>
        <end position="229"/>
    </location>
</feature>
<evidence type="ECO:0000259" key="9">
    <source>
        <dbReference type="Pfam" id="PF21082"/>
    </source>
</evidence>
<evidence type="ECO:0000313" key="11">
    <source>
        <dbReference type="Proteomes" id="UP000266568"/>
    </source>
</evidence>
<feature type="transmembrane region" description="Helical" evidence="7">
    <location>
        <begin position="20"/>
        <end position="46"/>
    </location>
</feature>
<evidence type="ECO:0000256" key="3">
    <source>
        <dbReference type="ARBA" id="ARBA00022475"/>
    </source>
</evidence>
<comment type="subcellular location">
    <subcellularLocation>
        <location evidence="1">Cell membrane</location>
        <topology evidence="1">Multi-pass membrane protein</topology>
    </subcellularLocation>
</comment>
<evidence type="ECO:0000256" key="1">
    <source>
        <dbReference type="ARBA" id="ARBA00004651"/>
    </source>
</evidence>
<dbReference type="InterPro" id="IPR011066">
    <property type="entry name" value="MscS_channel_C_sf"/>
</dbReference>
<feature type="transmembrane region" description="Helical" evidence="7">
    <location>
        <begin position="91"/>
        <end position="112"/>
    </location>
</feature>